<dbReference type="InterPro" id="IPR050882">
    <property type="entry name" value="Prepilin_peptidase/N-MTase"/>
</dbReference>
<dbReference type="GO" id="GO:0004190">
    <property type="term" value="F:aspartic-type endopeptidase activity"/>
    <property type="evidence" value="ECO:0007669"/>
    <property type="project" value="InterPro"/>
</dbReference>
<keyword evidence="4" id="KW-0808">Transferase</keyword>
<feature type="transmembrane region" description="Helical" evidence="2">
    <location>
        <begin position="80"/>
        <end position="113"/>
    </location>
</feature>
<evidence type="ECO:0000259" key="3">
    <source>
        <dbReference type="Pfam" id="PF01478"/>
    </source>
</evidence>
<comment type="similarity">
    <text evidence="1">Belongs to the peptidase A24 family.</text>
</comment>
<proteinExistence type="inferred from homology"/>
<keyword evidence="6" id="KW-1185">Reference proteome</keyword>
<dbReference type="PANTHER" id="PTHR30487:SF0">
    <property type="entry name" value="PREPILIN LEADER PEPTIDASE_N-METHYLTRANSFERASE-RELATED"/>
    <property type="match status" value="1"/>
</dbReference>
<evidence type="ECO:0000313" key="4">
    <source>
        <dbReference type="EMBL" id="PXV91822.1"/>
    </source>
</evidence>
<dbReference type="GO" id="GO:0006465">
    <property type="term" value="P:signal peptide processing"/>
    <property type="evidence" value="ECO:0007669"/>
    <property type="project" value="TreeGrafter"/>
</dbReference>
<evidence type="ECO:0000313" key="5">
    <source>
        <dbReference type="EMBL" id="RDY31246.1"/>
    </source>
</evidence>
<dbReference type="Proteomes" id="UP000247523">
    <property type="component" value="Unassembled WGS sequence"/>
</dbReference>
<dbReference type="Proteomes" id="UP000216411">
    <property type="component" value="Unassembled WGS sequence"/>
</dbReference>
<dbReference type="Gene3D" id="1.20.120.1220">
    <property type="match status" value="1"/>
</dbReference>
<keyword evidence="2" id="KW-1133">Transmembrane helix</keyword>
<dbReference type="EMBL" id="NOKA02000019">
    <property type="protein sequence ID" value="RDY31246.1"/>
    <property type="molecule type" value="Genomic_DNA"/>
</dbReference>
<dbReference type="InterPro" id="IPR000045">
    <property type="entry name" value="Prepilin_IV_endopep_pep"/>
</dbReference>
<reference evidence="5" key="3">
    <citation type="submission" date="2018-07" db="EMBL/GenBank/DDBJ databases">
        <authorList>
            <person name="Quirk P.G."/>
            <person name="Krulwich T.A."/>
        </authorList>
    </citation>
    <scope>NUCLEOTIDE SEQUENCE</scope>
    <source>
        <strain evidence="5">CCRI-19302</strain>
    </source>
</reference>
<evidence type="ECO:0000256" key="2">
    <source>
        <dbReference type="SAM" id="Phobius"/>
    </source>
</evidence>
<reference evidence="5 6" key="1">
    <citation type="journal article" date="2017" name="Genome Announc.">
        <title>Draft Genome Sequence of a Sporulating and Motile Strain of Lachnotalea glycerini Isolated from Water in Quebec City, Canada.</title>
        <authorList>
            <person name="Maheux A.F."/>
            <person name="Boudreau D.K."/>
            <person name="Berube E."/>
            <person name="Boissinot M."/>
            <person name="Raymond F."/>
            <person name="Brodeur S."/>
            <person name="Corbeil J."/>
            <person name="Isabel S."/>
            <person name="Omar R.F."/>
            <person name="Bergeron M.G."/>
        </authorList>
    </citation>
    <scope>NUCLEOTIDE SEQUENCE [LARGE SCALE GENOMIC DNA]</scope>
    <source>
        <strain evidence="5 6">CCRI-19302</strain>
    </source>
</reference>
<feature type="transmembrane region" description="Helical" evidence="2">
    <location>
        <begin position="125"/>
        <end position="140"/>
    </location>
</feature>
<comment type="caution">
    <text evidence="4">The sequence shown here is derived from an EMBL/GenBank/DDBJ whole genome shotgun (WGS) entry which is preliminary data.</text>
</comment>
<dbReference type="EMBL" id="QICS01000003">
    <property type="protein sequence ID" value="PXV91822.1"/>
    <property type="molecule type" value="Genomic_DNA"/>
</dbReference>
<keyword evidence="2" id="KW-0472">Membrane</keyword>
<protein>
    <submittedName>
        <fullName evidence="4">Leader peptidase (Prepilin peptidase)/N-methyltransferase</fullName>
    </submittedName>
</protein>
<dbReference type="AlphaFoldDB" id="A0A255IP46"/>
<dbReference type="GO" id="GO:0032259">
    <property type="term" value="P:methylation"/>
    <property type="evidence" value="ECO:0007669"/>
    <property type="project" value="UniProtKB-KW"/>
</dbReference>
<organism evidence="4 7">
    <name type="scientific">Lachnotalea glycerini</name>
    <dbReference type="NCBI Taxonomy" id="1763509"/>
    <lineage>
        <taxon>Bacteria</taxon>
        <taxon>Bacillati</taxon>
        <taxon>Bacillota</taxon>
        <taxon>Clostridia</taxon>
        <taxon>Lachnospirales</taxon>
        <taxon>Lachnospiraceae</taxon>
        <taxon>Lachnotalea</taxon>
    </lineage>
</organism>
<gene>
    <name evidence="4" type="ORF">C8E03_103393</name>
    <name evidence="5" type="ORF">CG710_010695</name>
</gene>
<dbReference type="GO" id="GO:0008168">
    <property type="term" value="F:methyltransferase activity"/>
    <property type="evidence" value="ECO:0007669"/>
    <property type="project" value="UniProtKB-KW"/>
</dbReference>
<sequence length="141" mass="15571">MNLNEILVTGLLLIAGIIDIKYKKVNILLLFLYIIIGIISDLYYQKLSLMSILGGITIGAAIVVIAMITQGRIGKGDGMVLIVTGLFLGFFDNLFLLFSAAFLAAILGAILLIMKRVNKNYEMPFIPFLFIAWIGDLILWS</sequence>
<reference evidence="4 7" key="2">
    <citation type="submission" date="2018-05" db="EMBL/GenBank/DDBJ databases">
        <title>Genomic Encyclopedia of Type Strains, Phase IV (KMG-IV): sequencing the most valuable type-strain genomes for metagenomic binning, comparative biology and taxonomic classification.</title>
        <authorList>
            <person name="Goeker M."/>
        </authorList>
    </citation>
    <scope>NUCLEOTIDE SEQUENCE [LARGE SCALE GENOMIC DNA]</scope>
    <source>
        <strain evidence="4 7">DSM 28816</strain>
    </source>
</reference>
<keyword evidence="4" id="KW-0489">Methyltransferase</keyword>
<name>A0A255IP46_9FIRM</name>
<feature type="transmembrane region" description="Helical" evidence="2">
    <location>
        <begin position="27"/>
        <end position="44"/>
    </location>
</feature>
<dbReference type="PANTHER" id="PTHR30487">
    <property type="entry name" value="TYPE 4 PREPILIN-LIKE PROTEINS LEADER PEPTIDE-PROCESSING ENZYME"/>
    <property type="match status" value="1"/>
</dbReference>
<evidence type="ECO:0000313" key="6">
    <source>
        <dbReference type="Proteomes" id="UP000216411"/>
    </source>
</evidence>
<feature type="domain" description="Prepilin type IV endopeptidase peptidase" evidence="3">
    <location>
        <begin position="7"/>
        <end position="108"/>
    </location>
</feature>
<dbReference type="Pfam" id="PF01478">
    <property type="entry name" value="Peptidase_A24"/>
    <property type="match status" value="1"/>
</dbReference>
<dbReference type="GO" id="GO:0005886">
    <property type="term" value="C:plasma membrane"/>
    <property type="evidence" value="ECO:0007669"/>
    <property type="project" value="TreeGrafter"/>
</dbReference>
<evidence type="ECO:0000313" key="7">
    <source>
        <dbReference type="Proteomes" id="UP000247523"/>
    </source>
</evidence>
<evidence type="ECO:0000256" key="1">
    <source>
        <dbReference type="ARBA" id="ARBA00005801"/>
    </source>
</evidence>
<keyword evidence="2" id="KW-0812">Transmembrane</keyword>
<feature type="transmembrane region" description="Helical" evidence="2">
    <location>
        <begin position="50"/>
        <end position="68"/>
    </location>
</feature>
<accession>A0A255IP46</accession>
<dbReference type="RefSeq" id="WP_094376399.1">
    <property type="nucleotide sequence ID" value="NZ_NOKA02000019.1"/>
</dbReference>